<keyword evidence="2" id="KW-0472">Membrane</keyword>
<dbReference type="GO" id="GO:0005783">
    <property type="term" value="C:endoplasmic reticulum"/>
    <property type="evidence" value="ECO:0007669"/>
    <property type="project" value="TreeGrafter"/>
</dbReference>
<evidence type="ECO:0000313" key="5">
    <source>
        <dbReference type="EMBL" id="AYO41154.1"/>
    </source>
</evidence>
<gene>
    <name evidence="5" type="ORF">DNF11_0204</name>
</gene>
<feature type="domain" description="DSC E3 ubiquitin ligase complex subunit 3 ubiquitin-like" evidence="3">
    <location>
        <begin position="8"/>
        <end position="138"/>
    </location>
</feature>
<dbReference type="InterPro" id="IPR019413">
    <property type="entry name" value="Dsc3_ub-like_dom"/>
</dbReference>
<feature type="compositionally biased region" description="Acidic residues" evidence="1">
    <location>
        <begin position="325"/>
        <end position="335"/>
    </location>
</feature>
<dbReference type="InterPro" id="IPR045226">
    <property type="entry name" value="Dsc3"/>
</dbReference>
<evidence type="ECO:0008006" key="7">
    <source>
        <dbReference type="Google" id="ProtNLM"/>
    </source>
</evidence>
<feature type="domain" description="DSC E3 ubiquitin ligase complex subunit 3 C-terminal" evidence="4">
    <location>
        <begin position="159"/>
        <end position="217"/>
    </location>
</feature>
<dbReference type="Pfam" id="PF10302">
    <property type="entry name" value="Dsc3_N"/>
    <property type="match status" value="1"/>
</dbReference>
<evidence type="ECO:0000259" key="4">
    <source>
        <dbReference type="Pfam" id="PF13373"/>
    </source>
</evidence>
<keyword evidence="2" id="KW-1133">Transmembrane helix</keyword>
<evidence type="ECO:0000313" key="6">
    <source>
        <dbReference type="Proteomes" id="UP000269793"/>
    </source>
</evidence>
<dbReference type="PANTHER" id="PTHR28049:SF1">
    <property type="entry name" value="DSC E3 UBIQUITIN LIGASE COMPLEX SUBUNIT 3"/>
    <property type="match status" value="1"/>
</dbReference>
<evidence type="ECO:0000256" key="1">
    <source>
        <dbReference type="SAM" id="MobiDB-lite"/>
    </source>
</evidence>
<dbReference type="GO" id="GO:0044695">
    <property type="term" value="C:Dsc E3 ubiquitin ligase complex"/>
    <property type="evidence" value="ECO:0007669"/>
    <property type="project" value="InterPro"/>
</dbReference>
<feature type="transmembrane region" description="Helical" evidence="2">
    <location>
        <begin position="225"/>
        <end position="248"/>
    </location>
</feature>
<dbReference type="Proteomes" id="UP000269793">
    <property type="component" value="Chromosome I"/>
</dbReference>
<feature type="region of interest" description="Disordered" evidence="1">
    <location>
        <begin position="315"/>
        <end position="343"/>
    </location>
</feature>
<keyword evidence="6" id="KW-1185">Reference proteome</keyword>
<dbReference type="EMBL" id="CP033148">
    <property type="protein sequence ID" value="AYO41154.1"/>
    <property type="molecule type" value="Genomic_DNA"/>
</dbReference>
<reference evidence="5 6" key="1">
    <citation type="submission" date="2018-10" db="EMBL/GenBank/DDBJ databases">
        <title>Complete genome sequence of Malassezia restricta CBS 7877.</title>
        <authorList>
            <person name="Morand S.C."/>
            <person name="Bertignac M."/>
            <person name="Iltis A."/>
            <person name="Kolder I."/>
            <person name="Pirovano W."/>
            <person name="Jourdain R."/>
            <person name="Clavaud C."/>
        </authorList>
    </citation>
    <scope>NUCLEOTIDE SEQUENCE [LARGE SCALE GENOMIC DNA]</scope>
    <source>
        <strain evidence="5 6">CBS 7877</strain>
    </source>
</reference>
<dbReference type="SUPFAM" id="SSF54236">
    <property type="entry name" value="Ubiquitin-like"/>
    <property type="match status" value="1"/>
</dbReference>
<protein>
    <recommendedName>
        <fullName evidence="7">Ubiquitin-like domain-containing protein</fullName>
    </recommendedName>
</protein>
<dbReference type="AlphaFoldDB" id="A0A3G2RZK6"/>
<dbReference type="OrthoDB" id="2556122at2759"/>
<dbReference type="PANTHER" id="PTHR28049">
    <property type="entry name" value="TRANSMEMBRANE PROTEIN YOR223W"/>
    <property type="match status" value="1"/>
</dbReference>
<dbReference type="InterPro" id="IPR029071">
    <property type="entry name" value="Ubiquitin-like_domsf"/>
</dbReference>
<evidence type="ECO:0000259" key="3">
    <source>
        <dbReference type="Pfam" id="PF10302"/>
    </source>
</evidence>
<keyword evidence="2" id="KW-0812">Transmembrane</keyword>
<accession>A0A3G2RZK6</accession>
<name>A0A3G2RZK6_MALR7</name>
<dbReference type="VEuPathDB" id="FungiDB:DNF11_0204"/>
<dbReference type="InterPro" id="IPR025390">
    <property type="entry name" value="Dsc3_C"/>
</dbReference>
<proteinExistence type="predicted"/>
<evidence type="ECO:0000256" key="2">
    <source>
        <dbReference type="SAM" id="Phobius"/>
    </source>
</evidence>
<sequence>MSLSLRPLVVRFADPSVEDAHVDVIYERVKQEDERVWPQLYDITVKDLKARLCATHASMQGRRLRLIYFGRVLPNGVRLAPWIDALMPSEDPATLEQMHVERVMHDAMYELRPTASRGGEEVRIARLPTVFLQCSVGSSVTVPRDDDDPLAGRTSREPRGFDRLRHTAGMSDLDIQMMREQFHRQSGMLRSGDVLRRNEEEDMAYTMEEQWIDNMGQHPLEQEAWWAHIVGGLLLGFLFPLMPFFFMYEPKPLVWSRQLQRRQAAVSEERTRELESLLQQLTDQLRQQPVDAPQRERIDQAQASLDALLDRFRQHRSPRVPPSSSDEDDEDEEAGPEQPTRLSRLGVLDRNRYVVFSQRTCFCIVMGLVVKYV</sequence>
<dbReference type="Pfam" id="PF13373">
    <property type="entry name" value="Dsc3_C"/>
    <property type="match status" value="1"/>
</dbReference>
<organism evidence="5 6">
    <name type="scientific">Malassezia restricta (strain ATCC 96810 / NBRC 103918 / CBS 7877)</name>
    <name type="common">Seborrheic dermatitis infection agent</name>
    <dbReference type="NCBI Taxonomy" id="425264"/>
    <lineage>
        <taxon>Eukaryota</taxon>
        <taxon>Fungi</taxon>
        <taxon>Dikarya</taxon>
        <taxon>Basidiomycota</taxon>
        <taxon>Ustilaginomycotina</taxon>
        <taxon>Malasseziomycetes</taxon>
        <taxon>Malasseziales</taxon>
        <taxon>Malasseziaceae</taxon>
        <taxon>Malassezia</taxon>
    </lineage>
</organism>